<proteinExistence type="predicted"/>
<dbReference type="EMBL" id="LLXI01001787">
    <property type="protein sequence ID" value="PKY55154.1"/>
    <property type="molecule type" value="Genomic_DNA"/>
</dbReference>
<dbReference type="Proteomes" id="UP000234323">
    <property type="component" value="Unassembled WGS sequence"/>
</dbReference>
<gene>
    <name evidence="1" type="ORF">RhiirA4_474435</name>
</gene>
<evidence type="ECO:0000313" key="1">
    <source>
        <dbReference type="EMBL" id="PKY55154.1"/>
    </source>
</evidence>
<dbReference type="AlphaFoldDB" id="A0A2I1H8H9"/>
<reference evidence="1 2" key="1">
    <citation type="submission" date="2015-10" db="EMBL/GenBank/DDBJ databases">
        <title>Genome analyses suggest a sexual origin of heterokaryosis in a supposedly ancient asexual fungus.</title>
        <authorList>
            <person name="Ropars J."/>
            <person name="Sedzielewska K."/>
            <person name="Noel J."/>
            <person name="Charron P."/>
            <person name="Farinelli L."/>
            <person name="Marton T."/>
            <person name="Kruger M."/>
            <person name="Pelin A."/>
            <person name="Brachmann A."/>
            <person name="Corradi N."/>
        </authorList>
    </citation>
    <scope>NUCLEOTIDE SEQUENCE [LARGE SCALE GENOMIC DNA]</scope>
    <source>
        <strain evidence="1 2">A4</strain>
    </source>
</reference>
<accession>A0A2I1H8H9</accession>
<dbReference type="VEuPathDB" id="FungiDB:FUN_005049"/>
<dbReference type="VEuPathDB" id="FungiDB:RhiirA1_473331"/>
<sequence length="202" mass="22222">MSQKRTVKRETKKTKLIDTSEKISANEACEMYKKNFYVCNAEINLDPLPGKELLEPVRTLKKKSVSDWTEQDVMPLAELLAGRIGIDGIGENFSGASAFGSISEDLSKFVFEHPKIRSIIDPVYVTIDLTTCANNVPPVVNAYPPEASPHPPLALFPGTNHIFVFNGPGALESAQHFMGWLQGTYVGLRAILQNSTLPATLF</sequence>
<comment type="caution">
    <text evidence="1">The sequence shown here is derived from an EMBL/GenBank/DDBJ whole genome shotgun (WGS) entry which is preliminary data.</text>
</comment>
<organism evidence="1 2">
    <name type="scientific">Rhizophagus irregularis</name>
    <dbReference type="NCBI Taxonomy" id="588596"/>
    <lineage>
        <taxon>Eukaryota</taxon>
        <taxon>Fungi</taxon>
        <taxon>Fungi incertae sedis</taxon>
        <taxon>Mucoromycota</taxon>
        <taxon>Glomeromycotina</taxon>
        <taxon>Glomeromycetes</taxon>
        <taxon>Glomerales</taxon>
        <taxon>Glomeraceae</taxon>
        <taxon>Rhizophagus</taxon>
    </lineage>
</organism>
<dbReference type="VEuPathDB" id="FungiDB:RhiirFUN_016120"/>
<protein>
    <submittedName>
        <fullName evidence="1">Uncharacterized protein</fullName>
    </submittedName>
</protein>
<name>A0A2I1H8H9_9GLOM</name>
<dbReference type="OrthoDB" id="2341485at2759"/>
<evidence type="ECO:0000313" key="2">
    <source>
        <dbReference type="Proteomes" id="UP000234323"/>
    </source>
</evidence>
<keyword evidence="2" id="KW-1185">Reference proteome</keyword>